<dbReference type="EMBL" id="BK059087">
    <property type="protein sequence ID" value="DAE28496.1"/>
    <property type="molecule type" value="Genomic_DNA"/>
</dbReference>
<reference evidence="1" key="1">
    <citation type="journal article" date="2021" name="Proc. Natl. Acad. Sci. U.S.A.">
        <title>A Catalog of Tens of Thousands of Viruses from Human Metagenomes Reveals Hidden Associations with Chronic Diseases.</title>
        <authorList>
            <person name="Tisza M.J."/>
            <person name="Buck C.B."/>
        </authorList>
    </citation>
    <scope>NUCLEOTIDE SEQUENCE</scope>
    <source>
        <strain evidence="1">Ct9pU4</strain>
    </source>
</reference>
<proteinExistence type="predicted"/>
<organism evidence="1">
    <name type="scientific">virus sp. ct9pU4</name>
    <dbReference type="NCBI Taxonomy" id="2828248"/>
    <lineage>
        <taxon>Viruses</taxon>
    </lineage>
</organism>
<sequence length="44" mass="5208">MHFTPKTYNYVTHSLNITRSLSVHRIHCFTRQLSTPLRLPTILL</sequence>
<name>A0A8S5RAU4_9VIRU</name>
<evidence type="ECO:0000313" key="1">
    <source>
        <dbReference type="EMBL" id="DAE28496.1"/>
    </source>
</evidence>
<accession>A0A8S5RAU4</accession>
<protein>
    <submittedName>
        <fullName evidence="1">Uncharacterized protein</fullName>
    </submittedName>
</protein>